<comment type="caution">
    <text evidence="1">The sequence shown here is derived from an EMBL/GenBank/DDBJ whole genome shotgun (WGS) entry which is preliminary data.</text>
</comment>
<name>A0A5J4UYM7_9EUKA</name>
<protein>
    <submittedName>
        <fullName evidence="1">Uncharacterized protein</fullName>
    </submittedName>
</protein>
<gene>
    <name evidence="1" type="ORF">EZS28_028699</name>
</gene>
<organism evidence="1 2">
    <name type="scientific">Streblomastix strix</name>
    <dbReference type="NCBI Taxonomy" id="222440"/>
    <lineage>
        <taxon>Eukaryota</taxon>
        <taxon>Metamonada</taxon>
        <taxon>Preaxostyla</taxon>
        <taxon>Oxymonadida</taxon>
        <taxon>Streblomastigidae</taxon>
        <taxon>Streblomastix</taxon>
    </lineage>
</organism>
<evidence type="ECO:0000313" key="1">
    <source>
        <dbReference type="EMBL" id="KAA6375776.1"/>
    </source>
</evidence>
<sequence>MRKVFKYPKDNFVSSFRAAFVQALKTAVNQALDSEVLKGSFLKSGIEHDDQSKCFEGLPETIEINT</sequence>
<reference evidence="1 2" key="1">
    <citation type="submission" date="2019-03" db="EMBL/GenBank/DDBJ databases">
        <title>Single cell metagenomics reveals metabolic interactions within the superorganism composed of flagellate Streblomastix strix and complex community of Bacteroidetes bacteria on its surface.</title>
        <authorList>
            <person name="Treitli S.C."/>
            <person name="Kolisko M."/>
            <person name="Husnik F."/>
            <person name="Keeling P."/>
            <person name="Hampl V."/>
        </authorList>
    </citation>
    <scope>NUCLEOTIDE SEQUENCE [LARGE SCALE GENOMIC DNA]</scope>
    <source>
        <strain evidence="1">ST1C</strain>
    </source>
</reference>
<dbReference type="AlphaFoldDB" id="A0A5J4UYM7"/>
<evidence type="ECO:0000313" key="2">
    <source>
        <dbReference type="Proteomes" id="UP000324800"/>
    </source>
</evidence>
<accession>A0A5J4UYM7</accession>
<dbReference type="Proteomes" id="UP000324800">
    <property type="component" value="Unassembled WGS sequence"/>
</dbReference>
<proteinExistence type="predicted"/>
<dbReference type="EMBL" id="SNRW01010997">
    <property type="protein sequence ID" value="KAA6375776.1"/>
    <property type="molecule type" value="Genomic_DNA"/>
</dbReference>